<keyword evidence="4" id="KW-1185">Reference proteome</keyword>
<evidence type="ECO:0000313" key="4">
    <source>
        <dbReference type="Proteomes" id="UP000694385"/>
    </source>
</evidence>
<evidence type="ECO:0000313" key="3">
    <source>
        <dbReference type="Ensembl" id="ENSJJAP00000017969.1"/>
    </source>
</evidence>
<sequence length="642" mass="74961">MDYYGKCIEIVIEQLEKLKSEKSNPEQFLEAVSTSLQQTLSAQKHAFVLEVLSGCLEYRKLLTIVVDAFYVRDGRLCLWADYSLFEVICYLAMFQLDELGFQAFCSIIKSQPAGKACKFLKFFFNPLNLCSWIKDEWSLIYETAHVKENWIDPLMRWQPEVQRLINQLEGVRASKSLDMKTKAKVTEPKEFNLTVPRPRAIPMPEPVSTVAKPKPVPQSTYQEPKEQQLLQMVKRYNRRKAEELLLKANMEELRCAMPRPHRKPLAQDSKKQEQHQPTPRIRRTPQLTFFRPDNFPVKLNTAAILREGALYQRQVEKELQRVDQLVDGAGDFSEFLEWQKKMKTRDREEQLAAGECRRLQGKLSHEEAILARQNLMQENKQKADQKKEEMAELMLQRDKRRLQEDKSMKELVEQVIEAQKNIKLAQMKLVKSRRQIVQELMEESRDLLQRSAEEAKEEQKRRCEVIARLRALETQPIRKGKLVDLTQIPGYGLEGEMSVVELRERLAMLRETQRREEEEKRDQINQGKRAKSQELQNTLEQISLCRAAMGRTAALRWEEKKAQAAAPGTPSQDERVLELRRRIEQRAAERRRHTAQPQVSAPRAVSRPQGAPAEAQHWLQLEQSLERRLRAQQLGDHRLEAA</sequence>
<dbReference type="OMA" id="VQDGRYC"/>
<accession>A0A8C5L457</accession>
<dbReference type="PANTHER" id="PTHR34649:SF1">
    <property type="entry name" value="CILIA- AND FLAGELLA-ASSOCIATED PROTEIN 99"/>
    <property type="match status" value="1"/>
</dbReference>
<proteinExistence type="predicted"/>
<evidence type="ECO:0000256" key="1">
    <source>
        <dbReference type="SAM" id="Coils"/>
    </source>
</evidence>
<dbReference type="InterPro" id="IPR039341">
    <property type="entry name" value="CFAP99"/>
</dbReference>
<dbReference type="AlphaFoldDB" id="A0A8C5L457"/>
<feature type="region of interest" description="Disordered" evidence="2">
    <location>
        <begin position="512"/>
        <end position="533"/>
    </location>
</feature>
<feature type="region of interest" description="Disordered" evidence="2">
    <location>
        <begin position="258"/>
        <end position="283"/>
    </location>
</feature>
<feature type="region of interest" description="Disordered" evidence="2">
    <location>
        <begin position="584"/>
        <end position="616"/>
    </location>
</feature>
<organism evidence="3 4">
    <name type="scientific">Jaculus jaculus</name>
    <name type="common">Lesser Egyptian jerboa</name>
    <dbReference type="NCBI Taxonomy" id="51337"/>
    <lineage>
        <taxon>Eukaryota</taxon>
        <taxon>Metazoa</taxon>
        <taxon>Chordata</taxon>
        <taxon>Craniata</taxon>
        <taxon>Vertebrata</taxon>
        <taxon>Euteleostomi</taxon>
        <taxon>Mammalia</taxon>
        <taxon>Eutheria</taxon>
        <taxon>Euarchontoglires</taxon>
        <taxon>Glires</taxon>
        <taxon>Rodentia</taxon>
        <taxon>Myomorpha</taxon>
        <taxon>Dipodoidea</taxon>
        <taxon>Dipodidae</taxon>
        <taxon>Dipodinae</taxon>
        <taxon>Jaculus</taxon>
    </lineage>
</organism>
<dbReference type="Ensembl" id="ENSJJAT00000024497.1">
    <property type="protein sequence ID" value="ENSJJAP00000017969.1"/>
    <property type="gene ID" value="ENSJJAG00000019360.1"/>
</dbReference>
<name>A0A8C5L457_JACJA</name>
<feature type="coiled-coil region" evidence="1">
    <location>
        <begin position="372"/>
        <end position="461"/>
    </location>
</feature>
<gene>
    <name evidence="3" type="primary">Cfap99</name>
</gene>
<feature type="region of interest" description="Disordered" evidence="2">
    <location>
        <begin position="196"/>
        <end position="223"/>
    </location>
</feature>
<keyword evidence="1" id="KW-0175">Coiled coil</keyword>
<feature type="compositionally biased region" description="Basic and acidic residues" evidence="2">
    <location>
        <begin position="512"/>
        <end position="523"/>
    </location>
</feature>
<dbReference type="Proteomes" id="UP000694385">
    <property type="component" value="Unassembled WGS sequence"/>
</dbReference>
<dbReference type="PANTHER" id="PTHR34649">
    <property type="entry name" value="CILIA- AND FLAGELLA-ASSOCIATED PROTEIN 99"/>
    <property type="match status" value="1"/>
</dbReference>
<protein>
    <submittedName>
        <fullName evidence="3">Cilia and flagella associated protein 99</fullName>
    </submittedName>
</protein>
<reference evidence="3" key="2">
    <citation type="submission" date="2025-09" db="UniProtKB">
        <authorList>
            <consortium name="Ensembl"/>
        </authorList>
    </citation>
    <scope>IDENTIFICATION</scope>
</reference>
<reference evidence="3" key="1">
    <citation type="submission" date="2025-08" db="UniProtKB">
        <authorList>
            <consortium name="Ensembl"/>
        </authorList>
    </citation>
    <scope>IDENTIFICATION</scope>
</reference>
<evidence type="ECO:0000256" key="2">
    <source>
        <dbReference type="SAM" id="MobiDB-lite"/>
    </source>
</evidence>
<dbReference type="GeneTree" id="ENSGT00500000045231"/>